<feature type="transmembrane region" description="Helical" evidence="7">
    <location>
        <begin position="108"/>
        <end position="126"/>
    </location>
</feature>
<evidence type="ECO:0000256" key="1">
    <source>
        <dbReference type="ARBA" id="ARBA00004651"/>
    </source>
</evidence>
<evidence type="ECO:0000256" key="3">
    <source>
        <dbReference type="ARBA" id="ARBA00022475"/>
    </source>
</evidence>
<keyword evidence="6 7" id="KW-0472">Membrane</keyword>
<comment type="subcellular location">
    <subcellularLocation>
        <location evidence="1">Cell membrane</location>
        <topology evidence="1">Multi-pass membrane protein</topology>
    </subcellularLocation>
</comment>
<feature type="transmembrane region" description="Helical" evidence="7">
    <location>
        <begin position="201"/>
        <end position="220"/>
    </location>
</feature>
<evidence type="ECO:0000256" key="2">
    <source>
        <dbReference type="ARBA" id="ARBA00022448"/>
    </source>
</evidence>
<dbReference type="GO" id="GO:0022857">
    <property type="term" value="F:transmembrane transporter activity"/>
    <property type="evidence" value="ECO:0007669"/>
    <property type="project" value="InterPro"/>
</dbReference>
<feature type="transmembrane region" description="Helical" evidence="7">
    <location>
        <begin position="346"/>
        <end position="365"/>
    </location>
</feature>
<feature type="transmembrane region" description="Helical" evidence="7">
    <location>
        <begin position="132"/>
        <end position="153"/>
    </location>
</feature>
<feature type="transmembrane region" description="Helical" evidence="7">
    <location>
        <begin position="42"/>
        <end position="65"/>
    </location>
</feature>
<evidence type="ECO:0000256" key="7">
    <source>
        <dbReference type="SAM" id="Phobius"/>
    </source>
</evidence>
<dbReference type="InterPro" id="IPR036259">
    <property type="entry name" value="MFS_trans_sf"/>
</dbReference>
<name>A0AAU9JUB2_9CILI</name>
<dbReference type="Gene3D" id="1.20.1250.20">
    <property type="entry name" value="MFS general substrate transporter like domains"/>
    <property type="match status" value="1"/>
</dbReference>
<gene>
    <name evidence="9" type="ORF">BSTOLATCC_MIC51040</name>
</gene>
<dbReference type="Pfam" id="PF07690">
    <property type="entry name" value="MFS_1"/>
    <property type="match status" value="1"/>
</dbReference>
<feature type="transmembrane region" description="Helical" evidence="7">
    <location>
        <begin position="321"/>
        <end position="340"/>
    </location>
</feature>
<comment type="caution">
    <text evidence="9">The sequence shown here is derived from an EMBL/GenBank/DDBJ whole genome shotgun (WGS) entry which is preliminary data.</text>
</comment>
<dbReference type="SUPFAM" id="SSF103473">
    <property type="entry name" value="MFS general substrate transporter"/>
    <property type="match status" value="1"/>
</dbReference>
<feature type="transmembrane region" description="Helical" evidence="7">
    <location>
        <begin position="377"/>
        <end position="397"/>
    </location>
</feature>
<feature type="transmembrane region" description="Helical" evidence="7">
    <location>
        <begin position="77"/>
        <end position="96"/>
    </location>
</feature>
<proteinExistence type="predicted"/>
<dbReference type="InterPro" id="IPR011701">
    <property type="entry name" value="MFS"/>
</dbReference>
<feature type="transmembrane region" description="Helical" evidence="7">
    <location>
        <begin position="417"/>
        <end position="436"/>
    </location>
</feature>
<dbReference type="PROSITE" id="PS50850">
    <property type="entry name" value="MFS"/>
    <property type="match status" value="1"/>
</dbReference>
<keyword evidence="3" id="KW-1003">Cell membrane</keyword>
<dbReference type="GO" id="GO:0005886">
    <property type="term" value="C:plasma membrane"/>
    <property type="evidence" value="ECO:0007669"/>
    <property type="project" value="UniProtKB-SubCell"/>
</dbReference>
<evidence type="ECO:0000256" key="5">
    <source>
        <dbReference type="ARBA" id="ARBA00022989"/>
    </source>
</evidence>
<keyword evidence="5 7" id="KW-1133">Transmembrane helix</keyword>
<keyword evidence="10" id="KW-1185">Reference proteome</keyword>
<dbReference type="AlphaFoldDB" id="A0AAU9JUB2"/>
<feature type="transmembrane region" description="Helical" evidence="7">
    <location>
        <begin position="293"/>
        <end position="314"/>
    </location>
</feature>
<dbReference type="PANTHER" id="PTHR23517">
    <property type="entry name" value="RESISTANCE PROTEIN MDTM, PUTATIVE-RELATED-RELATED"/>
    <property type="match status" value="1"/>
</dbReference>
<evidence type="ECO:0000256" key="6">
    <source>
        <dbReference type="ARBA" id="ARBA00023136"/>
    </source>
</evidence>
<evidence type="ECO:0000313" key="10">
    <source>
        <dbReference type="Proteomes" id="UP001162131"/>
    </source>
</evidence>
<sequence length="468" mass="53424">MVSENDYEKEPLVDKSEENEITWKDIEKQEFAELAKSPYDLWLIYVIKFVGFDWVAIMFVVIAVYCTDILDLSDPEYGAFAFACGFACLFSAFFLGNLPDKFGIRKSILTIAVTCLIAYMVLVTVSNVAVRLFFVFIIMCGPLFLNNPILKYAVKKYTTGKSRSLAFSFYLCIMFFGECVSSIFVGVALSIGDTDESTFRLIFLVIACILVVIIILTFFLRELDFEYRAHEEVDAQKKKWSTKEYLTRALSYKSFWRYLGLILLESVVFTLENHIAITLPLYMERDIDEDAPFAYFIGLYQILMTILCPSLSFLVNYFEKYTLFLMSSVIISVAPLVFVIDSSYTTLTLFIVLESIGSSVFLPRLTDYASEITPHGIEGIYFALSSFPFSVGFMLAGLTAGVTLDSYCPEDGEKECWKVWLIISVISSTATITLFLTRKWLEEPVLDTHPFVSWSKWSKEEDDEEDDN</sequence>
<dbReference type="InterPro" id="IPR020846">
    <property type="entry name" value="MFS_dom"/>
</dbReference>
<evidence type="ECO:0000313" key="9">
    <source>
        <dbReference type="EMBL" id="CAG9330450.1"/>
    </source>
</evidence>
<dbReference type="Proteomes" id="UP001162131">
    <property type="component" value="Unassembled WGS sequence"/>
</dbReference>
<evidence type="ECO:0000259" key="8">
    <source>
        <dbReference type="PROSITE" id="PS50850"/>
    </source>
</evidence>
<feature type="transmembrane region" description="Helical" evidence="7">
    <location>
        <begin position="258"/>
        <end position="281"/>
    </location>
</feature>
<dbReference type="PANTHER" id="PTHR23517:SF3">
    <property type="entry name" value="INTEGRAL MEMBRANE TRANSPORT PROTEIN"/>
    <property type="match status" value="1"/>
</dbReference>
<keyword evidence="4 7" id="KW-0812">Transmembrane</keyword>
<reference evidence="9" key="1">
    <citation type="submission" date="2021-09" db="EMBL/GenBank/DDBJ databases">
        <authorList>
            <consortium name="AG Swart"/>
            <person name="Singh M."/>
            <person name="Singh A."/>
            <person name="Seah K."/>
            <person name="Emmerich C."/>
        </authorList>
    </citation>
    <scope>NUCLEOTIDE SEQUENCE</scope>
    <source>
        <strain evidence="9">ATCC30299</strain>
    </source>
</reference>
<dbReference type="InterPro" id="IPR050171">
    <property type="entry name" value="MFS_Transporters"/>
</dbReference>
<dbReference type="EMBL" id="CAJZBQ010000051">
    <property type="protein sequence ID" value="CAG9330450.1"/>
    <property type="molecule type" value="Genomic_DNA"/>
</dbReference>
<keyword evidence="2" id="KW-0813">Transport</keyword>
<feature type="domain" description="Major facilitator superfamily (MFS) profile" evidence="8">
    <location>
        <begin position="210"/>
        <end position="468"/>
    </location>
</feature>
<protein>
    <recommendedName>
        <fullName evidence="8">Major facilitator superfamily (MFS) profile domain-containing protein</fullName>
    </recommendedName>
</protein>
<feature type="transmembrane region" description="Helical" evidence="7">
    <location>
        <begin position="165"/>
        <end position="189"/>
    </location>
</feature>
<evidence type="ECO:0000256" key="4">
    <source>
        <dbReference type="ARBA" id="ARBA00022692"/>
    </source>
</evidence>
<accession>A0AAU9JUB2</accession>
<organism evidence="9 10">
    <name type="scientific">Blepharisma stoltei</name>
    <dbReference type="NCBI Taxonomy" id="1481888"/>
    <lineage>
        <taxon>Eukaryota</taxon>
        <taxon>Sar</taxon>
        <taxon>Alveolata</taxon>
        <taxon>Ciliophora</taxon>
        <taxon>Postciliodesmatophora</taxon>
        <taxon>Heterotrichea</taxon>
        <taxon>Heterotrichida</taxon>
        <taxon>Blepharismidae</taxon>
        <taxon>Blepharisma</taxon>
    </lineage>
</organism>